<organism evidence="1 2">
    <name type="scientific">Diversispora eburnea</name>
    <dbReference type="NCBI Taxonomy" id="1213867"/>
    <lineage>
        <taxon>Eukaryota</taxon>
        <taxon>Fungi</taxon>
        <taxon>Fungi incertae sedis</taxon>
        <taxon>Mucoromycota</taxon>
        <taxon>Glomeromycotina</taxon>
        <taxon>Glomeromycetes</taxon>
        <taxon>Diversisporales</taxon>
        <taxon>Diversisporaceae</taxon>
        <taxon>Diversispora</taxon>
    </lineage>
</organism>
<evidence type="ECO:0000313" key="1">
    <source>
        <dbReference type="EMBL" id="CAG8578045.1"/>
    </source>
</evidence>
<dbReference type="AlphaFoldDB" id="A0A9N9BSD3"/>
<evidence type="ECO:0000313" key="2">
    <source>
        <dbReference type="Proteomes" id="UP000789706"/>
    </source>
</evidence>
<dbReference type="EMBL" id="CAJVPK010001237">
    <property type="protein sequence ID" value="CAG8578045.1"/>
    <property type="molecule type" value="Genomic_DNA"/>
</dbReference>
<proteinExistence type="predicted"/>
<comment type="caution">
    <text evidence="1">The sequence shown here is derived from an EMBL/GenBank/DDBJ whole genome shotgun (WGS) entry which is preliminary data.</text>
</comment>
<sequence>MPFSGITYYTRLIVHNVIGKTLAEWEKKEQPKYFQKVADNENVMAMYNIGCIVLGNLKLRQPDEKVKFTPFMKWQAITGLGGSGMITGARKAEPDHLAFNVWPLLKISPTADMNKKYSGLFTAKKPEDGSLIVTLLLPWRNLTFVRRHLVIKDPPRARETSIVGKVF</sequence>
<accession>A0A9N9BSD3</accession>
<reference evidence="1" key="1">
    <citation type="submission" date="2021-06" db="EMBL/GenBank/DDBJ databases">
        <authorList>
            <person name="Kallberg Y."/>
            <person name="Tangrot J."/>
            <person name="Rosling A."/>
        </authorList>
    </citation>
    <scope>NUCLEOTIDE SEQUENCE</scope>
    <source>
        <strain evidence="1">AZ414A</strain>
    </source>
</reference>
<protein>
    <submittedName>
        <fullName evidence="1">1892_t:CDS:1</fullName>
    </submittedName>
</protein>
<name>A0A9N9BSD3_9GLOM</name>
<dbReference type="Proteomes" id="UP000789706">
    <property type="component" value="Unassembled WGS sequence"/>
</dbReference>
<keyword evidence="2" id="KW-1185">Reference proteome</keyword>
<gene>
    <name evidence="1" type="ORF">DEBURN_LOCUS8430</name>
</gene>